<dbReference type="SUPFAM" id="SSF47240">
    <property type="entry name" value="Ferritin-like"/>
    <property type="match status" value="1"/>
</dbReference>
<name>A0A8G1EF41_9RHOB</name>
<evidence type="ECO:0008006" key="3">
    <source>
        <dbReference type="Google" id="ProtNLM"/>
    </source>
</evidence>
<dbReference type="InterPro" id="IPR019243">
    <property type="entry name" value="DUF2202"/>
</dbReference>
<keyword evidence="2" id="KW-1185">Reference proteome</keyword>
<reference evidence="1" key="1">
    <citation type="submission" date="2021-02" db="EMBL/GenBank/DDBJ databases">
        <title>Rhodobacter shimadae sp. nov., an aerobic anoxygenic phototrophic bacterium isolated from a hot spring.</title>
        <authorList>
            <person name="Muramatsu S."/>
            <person name="Haruta S."/>
            <person name="Hirose S."/>
            <person name="Hanada S."/>
        </authorList>
    </citation>
    <scope>NUCLEOTIDE SEQUENCE</scope>
    <source>
        <strain evidence="1">N10</strain>
        <plasmid evidence="1">unnamed1</plasmid>
    </source>
</reference>
<sequence length="138" mass="14788">MTPDAVAALGSALQDERHAEAFYAAVIAKFGDARPFSNIINAERQHEAMLIGLYETYGVAVPENGYATGALIAPAAPETLADACKIGVEAELANRDLYDGNLLPAVVAYPDITLVMQRLRDASEENHLPAFQRCANRG</sequence>
<protein>
    <recommendedName>
        <fullName evidence="3">DUF2202 domain-containing protein</fullName>
    </recommendedName>
</protein>
<dbReference type="Proteomes" id="UP000826300">
    <property type="component" value="Plasmid unnamed1"/>
</dbReference>
<evidence type="ECO:0000313" key="1">
    <source>
        <dbReference type="EMBL" id="QYZ72176.1"/>
    </source>
</evidence>
<dbReference type="InterPro" id="IPR012347">
    <property type="entry name" value="Ferritin-like"/>
</dbReference>
<gene>
    <name evidence="1" type="ORF">JO391_20450</name>
</gene>
<dbReference type="EMBL" id="CP069371">
    <property type="protein sequence ID" value="QYZ72176.1"/>
    <property type="molecule type" value="Genomic_DNA"/>
</dbReference>
<organism evidence="1 2">
    <name type="scientific">Neotabrizicola shimadae</name>
    <dbReference type="NCBI Taxonomy" id="2807096"/>
    <lineage>
        <taxon>Bacteria</taxon>
        <taxon>Pseudomonadati</taxon>
        <taxon>Pseudomonadota</taxon>
        <taxon>Alphaproteobacteria</taxon>
        <taxon>Rhodobacterales</taxon>
        <taxon>Paracoccaceae</taxon>
        <taxon>Neotabrizicola</taxon>
    </lineage>
</organism>
<keyword evidence="1" id="KW-0614">Plasmid</keyword>
<evidence type="ECO:0000313" key="2">
    <source>
        <dbReference type="Proteomes" id="UP000826300"/>
    </source>
</evidence>
<geneLocation type="plasmid" evidence="1 2">
    <name>unnamed1</name>
</geneLocation>
<dbReference type="KEGG" id="nsm:JO391_20450"/>
<dbReference type="AlphaFoldDB" id="A0A8G1EF41"/>
<dbReference type="CDD" id="cd01048">
    <property type="entry name" value="Ferritin_like_AB2"/>
    <property type="match status" value="1"/>
</dbReference>
<proteinExistence type="predicted"/>
<dbReference type="InterPro" id="IPR009078">
    <property type="entry name" value="Ferritin-like_SF"/>
</dbReference>
<dbReference type="Gene3D" id="1.20.1260.10">
    <property type="match status" value="1"/>
</dbReference>
<accession>A0A8G1EF41</accession>